<keyword evidence="1" id="KW-1133">Transmembrane helix</keyword>
<proteinExistence type="predicted"/>
<gene>
    <name evidence="2" type="ORF">DI609_05870</name>
</gene>
<evidence type="ECO:0000313" key="2">
    <source>
        <dbReference type="EMBL" id="PZP00682.1"/>
    </source>
</evidence>
<evidence type="ECO:0000313" key="3">
    <source>
        <dbReference type="Proteomes" id="UP000249451"/>
    </source>
</evidence>
<feature type="transmembrane region" description="Helical" evidence="1">
    <location>
        <begin position="29"/>
        <end position="49"/>
    </location>
</feature>
<protein>
    <submittedName>
        <fullName evidence="2">Uncharacterized protein</fullName>
    </submittedName>
</protein>
<keyword evidence="1" id="KW-0812">Transmembrane</keyword>
<organism evidence="2 3">
    <name type="scientific">Corynebacterium urealyticum</name>
    <dbReference type="NCBI Taxonomy" id="43771"/>
    <lineage>
        <taxon>Bacteria</taxon>
        <taxon>Bacillati</taxon>
        <taxon>Actinomycetota</taxon>
        <taxon>Actinomycetes</taxon>
        <taxon>Mycobacteriales</taxon>
        <taxon>Corynebacteriaceae</taxon>
        <taxon>Corynebacterium</taxon>
    </lineage>
</organism>
<accession>A0A2W5D0S2</accession>
<dbReference type="Proteomes" id="UP000249451">
    <property type="component" value="Unassembled WGS sequence"/>
</dbReference>
<keyword evidence="1" id="KW-0472">Membrane</keyword>
<comment type="caution">
    <text evidence="2">The sequence shown here is derived from an EMBL/GenBank/DDBJ whole genome shotgun (WGS) entry which is preliminary data.</text>
</comment>
<dbReference type="EMBL" id="QFNY01000116">
    <property type="protein sequence ID" value="PZP00682.1"/>
    <property type="molecule type" value="Genomic_DNA"/>
</dbReference>
<sequence>MGYTLGVFSVILGFASLGVVLLLIQTTNLFIAVLGGIAMLALSAVYIVVTDKYVNPDLFYTEYDAWRRYLKKCRNKRTSNYS</sequence>
<evidence type="ECO:0000256" key="1">
    <source>
        <dbReference type="SAM" id="Phobius"/>
    </source>
</evidence>
<feature type="transmembrane region" description="Helical" evidence="1">
    <location>
        <begin position="6"/>
        <end position="24"/>
    </location>
</feature>
<reference evidence="2 3" key="1">
    <citation type="submission" date="2017-11" db="EMBL/GenBank/DDBJ databases">
        <title>Infants hospitalized years apart are colonized by the same room-sourced microbial strains.</title>
        <authorList>
            <person name="Brooks B."/>
            <person name="Olm M.R."/>
            <person name="Firek B.A."/>
            <person name="Baker R."/>
            <person name="Thomas B.C."/>
            <person name="Morowitz M.J."/>
            <person name="Banfield J.F."/>
        </authorList>
    </citation>
    <scope>NUCLEOTIDE SEQUENCE [LARGE SCALE GENOMIC DNA]</scope>
    <source>
        <strain evidence="2">S2_012_000_R3_87</strain>
    </source>
</reference>
<name>A0A2W5D0S2_9CORY</name>
<dbReference type="AlphaFoldDB" id="A0A2W5D0S2"/>